<organism evidence="8 9">
    <name type="scientific">Petrachloros mirabilis ULC683</name>
    <dbReference type="NCBI Taxonomy" id="2781853"/>
    <lineage>
        <taxon>Bacteria</taxon>
        <taxon>Bacillati</taxon>
        <taxon>Cyanobacteriota</taxon>
        <taxon>Cyanophyceae</taxon>
        <taxon>Synechococcales</taxon>
        <taxon>Petrachlorosaceae</taxon>
        <taxon>Petrachloros</taxon>
        <taxon>Petrachloros mirabilis</taxon>
    </lineage>
</organism>
<reference evidence="8" key="1">
    <citation type="submission" date="2019-12" db="EMBL/GenBank/DDBJ databases">
        <title>High-Quality draft genome sequences of three cyanobacteria isolated from the limestone walls of the Old Cathedral of Coimbra.</title>
        <authorList>
            <person name="Tiago I."/>
            <person name="Soares F."/>
            <person name="Portugal A."/>
        </authorList>
    </citation>
    <scope>NUCLEOTIDE SEQUENCE [LARGE SCALE GENOMIC DNA]</scope>
    <source>
        <strain evidence="8">C</strain>
    </source>
</reference>
<name>A0A8K1ZZA4_9CYAN</name>
<keyword evidence="9" id="KW-1185">Reference proteome</keyword>
<dbReference type="PANTHER" id="PTHR11078:SF3">
    <property type="entry name" value="ANTITERMINATION NUSB DOMAIN-CONTAINING PROTEIN"/>
    <property type="match status" value="1"/>
</dbReference>
<dbReference type="GO" id="GO:0005829">
    <property type="term" value="C:cytosol"/>
    <property type="evidence" value="ECO:0007669"/>
    <property type="project" value="TreeGrafter"/>
</dbReference>
<protein>
    <recommendedName>
        <fullName evidence="6">Transcription antitermination protein NusB</fullName>
    </recommendedName>
    <alternativeName>
        <fullName evidence="6">Antitermination factor NusB</fullName>
    </alternativeName>
</protein>
<gene>
    <name evidence="6 8" type="primary">nusB</name>
    <name evidence="8" type="ORF">GS597_09455</name>
</gene>
<evidence type="ECO:0000256" key="2">
    <source>
        <dbReference type="ARBA" id="ARBA00022814"/>
    </source>
</evidence>
<comment type="function">
    <text evidence="6">Involved in transcription antitermination. Required for transcription of ribosomal RNA (rRNA) genes. Binds specifically to the boxA antiterminator sequence of the ribosomal RNA (rrn) operons.</text>
</comment>
<evidence type="ECO:0000256" key="4">
    <source>
        <dbReference type="ARBA" id="ARBA00023015"/>
    </source>
</evidence>
<keyword evidence="2 6" id="KW-0889">Transcription antitermination</keyword>
<dbReference type="GO" id="GO:0006353">
    <property type="term" value="P:DNA-templated transcription termination"/>
    <property type="evidence" value="ECO:0007669"/>
    <property type="project" value="UniProtKB-UniRule"/>
</dbReference>
<dbReference type="Gene3D" id="1.10.940.10">
    <property type="entry name" value="NusB-like"/>
    <property type="match status" value="1"/>
</dbReference>
<evidence type="ECO:0000259" key="7">
    <source>
        <dbReference type="Pfam" id="PF01029"/>
    </source>
</evidence>
<dbReference type="NCBIfam" id="TIGR01951">
    <property type="entry name" value="nusB"/>
    <property type="match status" value="1"/>
</dbReference>
<comment type="similarity">
    <text evidence="1 6">Belongs to the NusB family.</text>
</comment>
<feature type="domain" description="NusB/RsmB/TIM44" evidence="7">
    <location>
        <begin position="102"/>
        <end position="199"/>
    </location>
</feature>
<dbReference type="Pfam" id="PF01029">
    <property type="entry name" value="NusB"/>
    <property type="match status" value="1"/>
</dbReference>
<dbReference type="InterPro" id="IPR006027">
    <property type="entry name" value="NusB_RsmB_TIM44"/>
</dbReference>
<dbReference type="SUPFAM" id="SSF48013">
    <property type="entry name" value="NusB-like"/>
    <property type="match status" value="1"/>
</dbReference>
<dbReference type="InterPro" id="IPR011605">
    <property type="entry name" value="NusB_fam"/>
</dbReference>
<dbReference type="GO" id="GO:0031564">
    <property type="term" value="P:transcription antitermination"/>
    <property type="evidence" value="ECO:0007669"/>
    <property type="project" value="UniProtKB-KW"/>
</dbReference>
<dbReference type="GO" id="GO:0003723">
    <property type="term" value="F:RNA binding"/>
    <property type="evidence" value="ECO:0007669"/>
    <property type="project" value="UniProtKB-UniRule"/>
</dbReference>
<keyword evidence="4 6" id="KW-0805">Transcription regulation</keyword>
<sequence length="215" mass="24206">MQPRRIARELALLSVGQLPNQSERLAEQDLQNLVLAAVRTLSGEVREALETAATELKRGNEQLINSEFRAADLPSARTMVSEAIELTQTAVNRLGTAMELPEFIQLALREEVRDYAMKILQTLIRRRAEIDQLLTDSLVDWQLHRLAQIDRGILSIATAEMVFLEVPDRVAINEAVELCKRYSAEDAHRFVNGVLRRVTHQLAKDRSQAGVSETP</sequence>
<evidence type="ECO:0000313" key="8">
    <source>
        <dbReference type="EMBL" id="NCJ06728.1"/>
    </source>
</evidence>
<dbReference type="RefSeq" id="WP_161825209.1">
    <property type="nucleotide sequence ID" value="NZ_WVIC01000016.1"/>
</dbReference>
<accession>A0A8K1ZZA4</accession>
<keyword evidence="5 6" id="KW-0804">Transcription</keyword>
<dbReference type="PANTHER" id="PTHR11078">
    <property type="entry name" value="N UTILIZATION SUBSTANCE PROTEIN B-RELATED"/>
    <property type="match status" value="1"/>
</dbReference>
<evidence type="ECO:0000313" key="9">
    <source>
        <dbReference type="Proteomes" id="UP000607397"/>
    </source>
</evidence>
<proteinExistence type="inferred from homology"/>
<dbReference type="InterPro" id="IPR035926">
    <property type="entry name" value="NusB-like_sf"/>
</dbReference>
<evidence type="ECO:0000256" key="3">
    <source>
        <dbReference type="ARBA" id="ARBA00022884"/>
    </source>
</evidence>
<comment type="caution">
    <text evidence="8">The sequence shown here is derived from an EMBL/GenBank/DDBJ whole genome shotgun (WGS) entry which is preliminary data.</text>
</comment>
<evidence type="ECO:0000256" key="1">
    <source>
        <dbReference type="ARBA" id="ARBA00005952"/>
    </source>
</evidence>
<dbReference type="Proteomes" id="UP000607397">
    <property type="component" value="Unassembled WGS sequence"/>
</dbReference>
<dbReference type="EMBL" id="WVIC01000016">
    <property type="protein sequence ID" value="NCJ06728.1"/>
    <property type="molecule type" value="Genomic_DNA"/>
</dbReference>
<evidence type="ECO:0000256" key="5">
    <source>
        <dbReference type="ARBA" id="ARBA00023163"/>
    </source>
</evidence>
<dbReference type="HAMAP" id="MF_00073">
    <property type="entry name" value="NusB"/>
    <property type="match status" value="1"/>
</dbReference>
<dbReference type="AlphaFoldDB" id="A0A8K1ZZA4"/>
<keyword evidence="3 6" id="KW-0694">RNA-binding</keyword>
<evidence type="ECO:0000256" key="6">
    <source>
        <dbReference type="HAMAP-Rule" id="MF_00073"/>
    </source>
</evidence>